<dbReference type="InterPro" id="IPR045729">
    <property type="entry name" value="DUF6083"/>
</dbReference>
<feature type="compositionally biased region" description="Basic and acidic residues" evidence="1">
    <location>
        <begin position="10"/>
        <end position="24"/>
    </location>
</feature>
<comment type="caution">
    <text evidence="2">The sequence shown here is derived from an EMBL/GenBank/DDBJ whole genome shotgun (WGS) entry which is preliminary data.</text>
</comment>
<sequence length="392" mass="44334">MEQSAGYHWDGSRKDPDAQSEVRRRSTLRLHRTSPSTALRADSVTRCRHCNHLIEFFDRFDGGRIPLMPHQFRSADIPERLRWSVNGGLAYLGDSGHALCRVSHPAVCPGAEHDDGDPELEAARTAHGKRTRKWIDAGEFTPQPREAAVEADVAEQQVDAGCVRHIMRYASWLWLGPDAIDAIQCVARANSTGQRCRNTVFDADLREGSWEQAEVPAQQGRGGRTLSGGLMWVYQLHVLGPEEIKRWMKQRCPQHAPGQTSTPDAIAPQWVRFDVWRHPEFVLHERPRWRWEPVGQTHPLLSRLADAHPTTQCAGESCRNGTVRTVEPGWLCWECERKHQRRSRIHRRLQAREKGAADVRPAGEAPAEVAQKARALLSGREEPHTPDRTPPS</sequence>
<feature type="region of interest" description="Disordered" evidence="1">
    <location>
        <begin position="1"/>
        <end position="26"/>
    </location>
</feature>
<name>A0ABU7X570_9ACTN</name>
<evidence type="ECO:0000256" key="1">
    <source>
        <dbReference type="SAM" id="MobiDB-lite"/>
    </source>
</evidence>
<proteinExistence type="predicted"/>
<accession>A0ABU7X570</accession>
<dbReference type="RefSeq" id="WP_331789827.1">
    <property type="nucleotide sequence ID" value="NZ_JAVFKM010000034.1"/>
</dbReference>
<evidence type="ECO:0000313" key="3">
    <source>
        <dbReference type="Proteomes" id="UP001348265"/>
    </source>
</evidence>
<keyword evidence="3" id="KW-1185">Reference proteome</keyword>
<organism evidence="2 3">
    <name type="scientific">Streptomyces chrestomyceticus</name>
    <dbReference type="NCBI Taxonomy" id="68185"/>
    <lineage>
        <taxon>Bacteria</taxon>
        <taxon>Bacillati</taxon>
        <taxon>Actinomycetota</taxon>
        <taxon>Actinomycetes</taxon>
        <taxon>Kitasatosporales</taxon>
        <taxon>Streptomycetaceae</taxon>
        <taxon>Streptomyces</taxon>
    </lineage>
</organism>
<dbReference type="Proteomes" id="UP001348265">
    <property type="component" value="Unassembled WGS sequence"/>
</dbReference>
<evidence type="ECO:0000313" key="2">
    <source>
        <dbReference type="EMBL" id="MEF3118916.1"/>
    </source>
</evidence>
<dbReference type="Pfam" id="PF19561">
    <property type="entry name" value="DUF6083"/>
    <property type="match status" value="1"/>
</dbReference>
<reference evidence="2 3" key="1">
    <citation type="submission" date="2023-08" db="EMBL/GenBank/DDBJ databases">
        <authorList>
            <person name="Sharma P."/>
            <person name="Verma V."/>
            <person name="Mohan M.K."/>
            <person name="Dubey A.K."/>
        </authorList>
    </citation>
    <scope>NUCLEOTIDE SEQUENCE [LARGE SCALE GENOMIC DNA]</scope>
    <source>
        <strain evidence="2 3">ADP4</strain>
    </source>
</reference>
<feature type="region of interest" description="Disordered" evidence="1">
    <location>
        <begin position="346"/>
        <end position="392"/>
    </location>
</feature>
<gene>
    <name evidence="2" type="ORF">RB636_37785</name>
</gene>
<dbReference type="EMBL" id="JAVFKM010000034">
    <property type="protein sequence ID" value="MEF3118916.1"/>
    <property type="molecule type" value="Genomic_DNA"/>
</dbReference>
<feature type="compositionally biased region" description="Basic and acidic residues" evidence="1">
    <location>
        <begin position="379"/>
        <end position="392"/>
    </location>
</feature>
<protein>
    <submittedName>
        <fullName evidence="2">DUF6083 domain-containing protein</fullName>
    </submittedName>
</protein>